<dbReference type="SUPFAM" id="SSF53756">
    <property type="entry name" value="UDP-Glycosyltransferase/glycogen phosphorylase"/>
    <property type="match status" value="1"/>
</dbReference>
<proteinExistence type="predicted"/>
<protein>
    <submittedName>
        <fullName evidence="1">Glycosyltransferase</fullName>
    </submittedName>
</protein>
<organism evidence="1 2">
    <name type="scientific">Mycetohabitans rhizoxinica</name>
    <dbReference type="NCBI Taxonomy" id="412963"/>
    <lineage>
        <taxon>Bacteria</taxon>
        <taxon>Pseudomonadati</taxon>
        <taxon>Pseudomonadota</taxon>
        <taxon>Betaproteobacteria</taxon>
        <taxon>Burkholderiales</taxon>
        <taxon>Burkholderiaceae</taxon>
        <taxon>Mycetohabitans</taxon>
    </lineage>
</organism>
<evidence type="ECO:0000313" key="2">
    <source>
        <dbReference type="Proteomes" id="UP001493153"/>
    </source>
</evidence>
<gene>
    <name evidence="1" type="ORF">IHE29_00565</name>
</gene>
<geneLocation type="plasmid" evidence="1 2">
    <name>megaplasmid</name>
</geneLocation>
<dbReference type="Proteomes" id="UP001493153">
    <property type="component" value="Plasmid megaplasmid"/>
</dbReference>
<sequence>MGLKVNPRAVGRGPAGLTRPALTTCASPKGAVHDALKKLYWHSTRLLCHPARAFNLLLCPSQYMEQALHRVGITNTSLLPNPIDADMPVCAPKPIHASRINLAFAGRIAAEKG</sequence>
<keyword evidence="1" id="KW-0614">Plasmid</keyword>
<evidence type="ECO:0000313" key="1">
    <source>
        <dbReference type="EMBL" id="WXK37883.1"/>
    </source>
</evidence>
<dbReference type="RefSeq" id="WP_157864507.1">
    <property type="nucleotide sequence ID" value="NZ_CP062173.1"/>
</dbReference>
<name>A0ABZ2PS02_9BURK</name>
<reference evidence="1 2" key="1">
    <citation type="submission" date="2020-09" db="EMBL/GenBank/DDBJ databases">
        <title>Genome sequences of Mycetohabitans spp.</title>
        <authorList>
            <person name="Carter M.E."/>
            <person name="Carpenter S.C.D."/>
            <person name="Bogdanove A.J."/>
        </authorList>
    </citation>
    <scope>NUCLEOTIDE SEQUENCE [LARGE SCALE GENOMIC DNA]</scope>
    <source>
        <strain evidence="1 2">B12</strain>
        <plasmid evidence="1 2">megaplasmid</plasmid>
    </source>
</reference>
<dbReference type="EMBL" id="CP062175">
    <property type="protein sequence ID" value="WXK37883.1"/>
    <property type="molecule type" value="Genomic_DNA"/>
</dbReference>
<keyword evidence="2" id="KW-1185">Reference proteome</keyword>
<accession>A0ABZ2PS02</accession>